<keyword evidence="2 3" id="KW-0694">RNA-binding</keyword>
<evidence type="ECO:0000313" key="5">
    <source>
        <dbReference type="EMBL" id="GBD07900.1"/>
    </source>
</evidence>
<dbReference type="FunFam" id="2.40.50.140:FF:000165">
    <property type="entry name" value="Chaperone CsaA"/>
    <property type="match status" value="1"/>
</dbReference>
<keyword evidence="1 3" id="KW-0820">tRNA-binding</keyword>
<dbReference type="Gene3D" id="2.40.50.140">
    <property type="entry name" value="Nucleic acid-binding proteins"/>
    <property type="match status" value="1"/>
</dbReference>
<dbReference type="NCBIfam" id="NF007495">
    <property type="entry name" value="PRK10089.1-4"/>
    <property type="match status" value="1"/>
</dbReference>
<comment type="caution">
    <text evidence="5">The sequence shown here is derived from an EMBL/GenBank/DDBJ whole genome shotgun (WGS) entry which is preliminary data.</text>
</comment>
<dbReference type="Pfam" id="PF01588">
    <property type="entry name" value="tRNA_bind"/>
    <property type="match status" value="1"/>
</dbReference>
<dbReference type="InterPro" id="IPR002547">
    <property type="entry name" value="tRNA-bd_dom"/>
</dbReference>
<dbReference type="AlphaFoldDB" id="A0A2H5Y375"/>
<feature type="domain" description="TRNA-binding" evidence="4">
    <location>
        <begin position="8"/>
        <end position="112"/>
    </location>
</feature>
<accession>A0A2H5Y375</accession>
<dbReference type="InterPro" id="IPR008231">
    <property type="entry name" value="CsaA"/>
</dbReference>
<organism evidence="5 6">
    <name type="scientific">Candidatus Thermoflexus japonica</name>
    <dbReference type="NCBI Taxonomy" id="2035417"/>
    <lineage>
        <taxon>Bacteria</taxon>
        <taxon>Bacillati</taxon>
        <taxon>Chloroflexota</taxon>
        <taxon>Thermoflexia</taxon>
        <taxon>Thermoflexales</taxon>
        <taxon>Thermoflexaceae</taxon>
        <taxon>Thermoflexus</taxon>
    </lineage>
</organism>
<evidence type="ECO:0000256" key="1">
    <source>
        <dbReference type="ARBA" id="ARBA00022555"/>
    </source>
</evidence>
<evidence type="ECO:0000256" key="2">
    <source>
        <dbReference type="ARBA" id="ARBA00022884"/>
    </source>
</evidence>
<evidence type="ECO:0000259" key="4">
    <source>
        <dbReference type="PROSITE" id="PS50886"/>
    </source>
</evidence>
<dbReference type="NCBIfam" id="TIGR02222">
    <property type="entry name" value="chap_CsaA"/>
    <property type="match status" value="1"/>
</dbReference>
<dbReference type="CDD" id="cd02798">
    <property type="entry name" value="tRNA_bind_CsaA"/>
    <property type="match status" value="1"/>
</dbReference>
<dbReference type="SUPFAM" id="SSF50249">
    <property type="entry name" value="Nucleic acid-binding proteins"/>
    <property type="match status" value="1"/>
</dbReference>
<dbReference type="InterPro" id="IPR012340">
    <property type="entry name" value="NA-bd_OB-fold"/>
</dbReference>
<dbReference type="InterPro" id="IPR051270">
    <property type="entry name" value="Tyrosine-tRNA_ligase_regulator"/>
</dbReference>
<dbReference type="PANTHER" id="PTHR11586:SF37">
    <property type="entry name" value="TRNA-BINDING DOMAIN-CONTAINING PROTEIN"/>
    <property type="match status" value="1"/>
</dbReference>
<dbReference type="PANTHER" id="PTHR11586">
    <property type="entry name" value="TRNA-AMINOACYLATION COFACTOR ARC1 FAMILY MEMBER"/>
    <property type="match status" value="1"/>
</dbReference>
<gene>
    <name evidence="5" type="primary">csaA</name>
    <name evidence="5" type="ORF">HRbin22_00126</name>
</gene>
<dbReference type="PROSITE" id="PS50886">
    <property type="entry name" value="TRBD"/>
    <property type="match status" value="1"/>
</dbReference>
<dbReference type="NCBIfam" id="NF007494">
    <property type="entry name" value="PRK10089.1-3"/>
    <property type="match status" value="1"/>
</dbReference>
<reference evidence="6" key="1">
    <citation type="submission" date="2017-09" db="EMBL/GenBank/DDBJ databases">
        <title>Metaegenomics of thermophilic ammonia-oxidizing enrichment culture.</title>
        <authorList>
            <person name="Kato S."/>
            <person name="Suzuki K."/>
        </authorList>
    </citation>
    <scope>NUCLEOTIDE SEQUENCE [LARGE SCALE GENOMIC DNA]</scope>
</reference>
<dbReference type="GO" id="GO:0000049">
    <property type="term" value="F:tRNA binding"/>
    <property type="evidence" value="ECO:0007669"/>
    <property type="project" value="UniProtKB-UniRule"/>
</dbReference>
<dbReference type="EMBL" id="BEHY01000002">
    <property type="protein sequence ID" value="GBD07900.1"/>
    <property type="molecule type" value="Genomic_DNA"/>
</dbReference>
<sequence>MTLITLEDFLKVDMRVGRILRAEPHPRARKPSVRLWIDFGPEIGVRTSSAALADRYRPEELVGTLVIAVVNLPPRNVAGFNSEVLVLGVPDEMGRVVLLRPDAEVPSGGRVF</sequence>
<protein>
    <submittedName>
        <fullName evidence="5">Putative chaperone CsaA</fullName>
    </submittedName>
</protein>
<evidence type="ECO:0000313" key="6">
    <source>
        <dbReference type="Proteomes" id="UP000236642"/>
    </source>
</evidence>
<evidence type="ECO:0000256" key="3">
    <source>
        <dbReference type="PROSITE-ProRule" id="PRU00209"/>
    </source>
</evidence>
<proteinExistence type="predicted"/>
<name>A0A2H5Y375_9CHLR</name>
<dbReference type="Proteomes" id="UP000236642">
    <property type="component" value="Unassembled WGS sequence"/>
</dbReference>